<dbReference type="CDD" id="cd16144">
    <property type="entry name" value="ARS_like"/>
    <property type="match status" value="1"/>
</dbReference>
<sequence>MSPFVAAHPGTGPAGHKDRPNILVILVDDYGWTDCGFMGSRLYETPNIDRLAADGTVFTDGYAACQVSSPSRASIMTGLYPVRHGVTDWIGELSGEDWRSMGRCSRLLPADYEWELKDSLTTVAEVLRDCGYSTFIAGKWHLGADVTPQMQGFDINKGGWEAGNPKGGYFAPYENPALEDGPDGEILPERLAEETARFMEDMAEKGQPFFAYLSFYAVHAPIQTTEELWRKYRDKIDSLGFEPGPGFEVDRTQPVRKYQDNPVYAGLIEMMDDGVGIVLDKLRELSLDDNTIVFFTGDNGGVVSGDAYSTNLAPLRGGKGRQWEGGIRVPFVIYDPGAGHGKVSGTPVCGIDIFPTILDYAGACTDADVDGVSLRPLIEGGDLEERPLFWHYPHYGNQGGEPSSIIRKGAWKLIWYHETGEYELYNLEEDLGETKSVASLYPEKCAELKSELHAWLDRTGAVMPVPDPLYSEEKEAAYRKRSNAGILERQEKLRLDMMEKDWSPDPSWWGSSFLAE</sequence>
<accession>A0A9D9HFP5</accession>
<dbReference type="Gene3D" id="3.30.1120.10">
    <property type="match status" value="1"/>
</dbReference>
<dbReference type="InterPro" id="IPR000917">
    <property type="entry name" value="Sulfatase_N"/>
</dbReference>
<protein>
    <submittedName>
        <fullName evidence="9">Sulfatase</fullName>
    </submittedName>
</protein>
<dbReference type="EMBL" id="JADIMQ010000038">
    <property type="protein sequence ID" value="MBO8448127.1"/>
    <property type="molecule type" value="Genomic_DNA"/>
</dbReference>
<dbReference type="PANTHER" id="PTHR42693:SF42">
    <property type="entry name" value="ARYLSULFATASE G"/>
    <property type="match status" value="1"/>
</dbReference>
<dbReference type="PANTHER" id="PTHR42693">
    <property type="entry name" value="ARYLSULFATASE FAMILY MEMBER"/>
    <property type="match status" value="1"/>
</dbReference>
<reference evidence="9" key="2">
    <citation type="journal article" date="2021" name="PeerJ">
        <title>Extensive microbial diversity within the chicken gut microbiome revealed by metagenomics and culture.</title>
        <authorList>
            <person name="Gilroy R."/>
            <person name="Ravi A."/>
            <person name="Getino M."/>
            <person name="Pursley I."/>
            <person name="Horton D.L."/>
            <person name="Alikhan N.F."/>
            <person name="Baker D."/>
            <person name="Gharbi K."/>
            <person name="Hall N."/>
            <person name="Watson M."/>
            <person name="Adriaenssens E.M."/>
            <person name="Foster-Nyarko E."/>
            <person name="Jarju S."/>
            <person name="Secka A."/>
            <person name="Antonio M."/>
            <person name="Oren A."/>
            <person name="Chaudhuri R.R."/>
            <person name="La Ragione R."/>
            <person name="Hildebrand F."/>
            <person name="Pallen M.J."/>
        </authorList>
    </citation>
    <scope>NUCLEOTIDE SEQUENCE</scope>
    <source>
        <strain evidence="9">20514</strain>
    </source>
</reference>
<evidence type="ECO:0000256" key="1">
    <source>
        <dbReference type="ARBA" id="ARBA00001913"/>
    </source>
</evidence>
<dbReference type="Proteomes" id="UP000810252">
    <property type="component" value="Unassembled WGS sequence"/>
</dbReference>
<keyword evidence="4" id="KW-0732">Signal</keyword>
<evidence type="ECO:0000313" key="9">
    <source>
        <dbReference type="EMBL" id="MBO8448127.1"/>
    </source>
</evidence>
<dbReference type="SUPFAM" id="SSF53649">
    <property type="entry name" value="Alkaline phosphatase-like"/>
    <property type="match status" value="1"/>
</dbReference>
<proteinExistence type="inferred from homology"/>
<feature type="domain" description="Sulfatase N-terminal" evidence="8">
    <location>
        <begin position="20"/>
        <end position="363"/>
    </location>
</feature>
<evidence type="ECO:0000256" key="2">
    <source>
        <dbReference type="ARBA" id="ARBA00008779"/>
    </source>
</evidence>
<dbReference type="GO" id="GO:0046872">
    <property type="term" value="F:metal ion binding"/>
    <property type="evidence" value="ECO:0007669"/>
    <property type="project" value="UniProtKB-KW"/>
</dbReference>
<dbReference type="InterPro" id="IPR050738">
    <property type="entry name" value="Sulfatase"/>
</dbReference>
<evidence type="ECO:0000313" key="10">
    <source>
        <dbReference type="Proteomes" id="UP000810252"/>
    </source>
</evidence>
<evidence type="ECO:0000256" key="7">
    <source>
        <dbReference type="PIRSR" id="PIRSR600917-52"/>
    </source>
</evidence>
<name>A0A9D9HFP5_9BACT</name>
<keyword evidence="3" id="KW-0479">Metal-binding</keyword>
<gene>
    <name evidence="9" type="ORF">IAC29_02505</name>
</gene>
<feature type="modified residue" description="3-oxoalanine (Ser)" evidence="7">
    <location>
        <position position="68"/>
    </location>
</feature>
<evidence type="ECO:0000256" key="5">
    <source>
        <dbReference type="ARBA" id="ARBA00022801"/>
    </source>
</evidence>
<keyword evidence="5" id="KW-0378">Hydrolase</keyword>
<comment type="cofactor">
    <cofactor evidence="1">
        <name>Ca(2+)</name>
        <dbReference type="ChEBI" id="CHEBI:29108"/>
    </cofactor>
</comment>
<dbReference type="Gene3D" id="3.40.720.10">
    <property type="entry name" value="Alkaline Phosphatase, subunit A"/>
    <property type="match status" value="1"/>
</dbReference>
<evidence type="ECO:0000256" key="6">
    <source>
        <dbReference type="ARBA" id="ARBA00022837"/>
    </source>
</evidence>
<dbReference type="AlphaFoldDB" id="A0A9D9HFP5"/>
<dbReference type="Pfam" id="PF00884">
    <property type="entry name" value="Sulfatase"/>
    <property type="match status" value="1"/>
</dbReference>
<keyword evidence="6" id="KW-0106">Calcium</keyword>
<evidence type="ECO:0000259" key="8">
    <source>
        <dbReference type="Pfam" id="PF00884"/>
    </source>
</evidence>
<evidence type="ECO:0000256" key="3">
    <source>
        <dbReference type="ARBA" id="ARBA00022723"/>
    </source>
</evidence>
<dbReference type="PROSITE" id="PS00149">
    <property type="entry name" value="SULFATASE_2"/>
    <property type="match status" value="1"/>
</dbReference>
<dbReference type="InterPro" id="IPR024607">
    <property type="entry name" value="Sulfatase_CS"/>
</dbReference>
<comment type="similarity">
    <text evidence="2">Belongs to the sulfatase family.</text>
</comment>
<organism evidence="9 10">
    <name type="scientific">Candidatus Cryptobacteroides merdigallinarum</name>
    <dbReference type="NCBI Taxonomy" id="2840770"/>
    <lineage>
        <taxon>Bacteria</taxon>
        <taxon>Pseudomonadati</taxon>
        <taxon>Bacteroidota</taxon>
        <taxon>Bacteroidia</taxon>
        <taxon>Bacteroidales</taxon>
        <taxon>Candidatus Cryptobacteroides</taxon>
    </lineage>
</organism>
<evidence type="ECO:0000256" key="4">
    <source>
        <dbReference type="ARBA" id="ARBA00022729"/>
    </source>
</evidence>
<reference evidence="9" key="1">
    <citation type="submission" date="2020-10" db="EMBL/GenBank/DDBJ databases">
        <authorList>
            <person name="Gilroy R."/>
        </authorList>
    </citation>
    <scope>NUCLEOTIDE SEQUENCE</scope>
    <source>
        <strain evidence="9">20514</strain>
    </source>
</reference>
<dbReference type="GO" id="GO:0004065">
    <property type="term" value="F:arylsulfatase activity"/>
    <property type="evidence" value="ECO:0007669"/>
    <property type="project" value="TreeGrafter"/>
</dbReference>
<dbReference type="InterPro" id="IPR017850">
    <property type="entry name" value="Alkaline_phosphatase_core_sf"/>
</dbReference>
<comment type="PTM">
    <text evidence="7">The conversion to 3-oxoalanine (also known as C-formylglycine, FGly), of a serine or cysteine residue in prokaryotes and of a cysteine residue in eukaryotes, is critical for catalytic activity.</text>
</comment>
<comment type="caution">
    <text evidence="9">The sequence shown here is derived from an EMBL/GenBank/DDBJ whole genome shotgun (WGS) entry which is preliminary data.</text>
</comment>